<gene>
    <name evidence="8" type="primary">mth2</name>
    <name evidence="8" type="ORF">CDAR_479541</name>
</gene>
<comment type="subcellular location">
    <subcellularLocation>
        <location evidence="1">Membrane</location>
        <topology evidence="1">Multi-pass membrane protein</topology>
    </subcellularLocation>
</comment>
<dbReference type="EMBL" id="BPLQ01000802">
    <property type="protein sequence ID" value="GIX75110.1"/>
    <property type="molecule type" value="Genomic_DNA"/>
</dbReference>
<evidence type="ECO:0000256" key="4">
    <source>
        <dbReference type="ARBA" id="ARBA00023136"/>
    </source>
</evidence>
<dbReference type="GO" id="GO:0016020">
    <property type="term" value="C:membrane"/>
    <property type="evidence" value="ECO:0007669"/>
    <property type="project" value="UniProtKB-SubCell"/>
</dbReference>
<reference evidence="8 9" key="1">
    <citation type="submission" date="2021-06" db="EMBL/GenBank/DDBJ databases">
        <title>Caerostris darwini draft genome.</title>
        <authorList>
            <person name="Kono N."/>
            <person name="Arakawa K."/>
        </authorList>
    </citation>
    <scope>NUCLEOTIDE SEQUENCE [LARGE SCALE GENOMIC DNA]</scope>
</reference>
<keyword evidence="6" id="KW-0732">Signal</keyword>
<dbReference type="CDD" id="cd15039">
    <property type="entry name" value="7tmB3_Methuselah-like"/>
    <property type="match status" value="1"/>
</dbReference>
<dbReference type="GO" id="GO:0007166">
    <property type="term" value="P:cell surface receptor signaling pathway"/>
    <property type="evidence" value="ECO:0007669"/>
    <property type="project" value="InterPro"/>
</dbReference>
<feature type="domain" description="G-protein coupled receptors family 2 profile 2" evidence="7">
    <location>
        <begin position="178"/>
        <end position="435"/>
    </location>
</feature>
<feature type="transmembrane region" description="Helical" evidence="5">
    <location>
        <begin position="384"/>
        <end position="406"/>
    </location>
</feature>
<dbReference type="PROSITE" id="PS51257">
    <property type="entry name" value="PROKAR_LIPOPROTEIN"/>
    <property type="match status" value="1"/>
</dbReference>
<evidence type="ECO:0000259" key="7">
    <source>
        <dbReference type="PROSITE" id="PS50261"/>
    </source>
</evidence>
<dbReference type="PANTHER" id="PTHR45902:SF4">
    <property type="entry name" value="G-PROTEIN COUPLED RECEPTORS FAMILY 2 PROFILE 2 DOMAIN-CONTAINING PROTEIN"/>
    <property type="match status" value="1"/>
</dbReference>
<feature type="transmembrane region" description="Helical" evidence="5">
    <location>
        <begin position="184"/>
        <end position="204"/>
    </location>
</feature>
<feature type="transmembrane region" description="Helical" evidence="5">
    <location>
        <begin position="339"/>
        <end position="364"/>
    </location>
</feature>
<keyword evidence="9" id="KW-1185">Reference proteome</keyword>
<name>A0AAV4MTC8_9ARAC</name>
<evidence type="ECO:0000313" key="9">
    <source>
        <dbReference type="Proteomes" id="UP001054837"/>
    </source>
</evidence>
<feature type="signal peptide" evidence="6">
    <location>
        <begin position="1"/>
        <end position="21"/>
    </location>
</feature>
<accession>A0AAV4MTC8</accession>
<dbReference type="AlphaFoldDB" id="A0AAV4MTC8"/>
<comment type="caution">
    <text evidence="8">The sequence shown here is derived from an EMBL/GenBank/DDBJ whole genome shotgun (WGS) entry which is preliminary data.</text>
</comment>
<feature type="transmembrane region" description="Helical" evidence="5">
    <location>
        <begin position="211"/>
        <end position="231"/>
    </location>
</feature>
<keyword evidence="2 5" id="KW-0812">Transmembrane</keyword>
<evidence type="ECO:0000313" key="8">
    <source>
        <dbReference type="EMBL" id="GIX75110.1"/>
    </source>
</evidence>
<dbReference type="PANTHER" id="PTHR45902">
    <property type="entry name" value="LATROPHILIN RECEPTOR-LIKE PROTEIN A"/>
    <property type="match status" value="1"/>
</dbReference>
<dbReference type="GO" id="GO:0004930">
    <property type="term" value="F:G protein-coupled receptor activity"/>
    <property type="evidence" value="ECO:0007669"/>
    <property type="project" value="InterPro"/>
</dbReference>
<evidence type="ECO:0000256" key="3">
    <source>
        <dbReference type="ARBA" id="ARBA00022989"/>
    </source>
</evidence>
<dbReference type="Proteomes" id="UP001054837">
    <property type="component" value="Unassembled WGS sequence"/>
</dbReference>
<dbReference type="InterPro" id="IPR017981">
    <property type="entry name" value="GPCR_2-like_7TM"/>
</dbReference>
<sequence length="497" mass="55464">MKTFYLVCILLLSGCVLNCAGLPLEANNLPSVDADPTLSPEKDEPKEHRSSGCELEQLDLKDVKFLEKGSVLVVAYNESMPPTETHIVHNNIPICFERSTELKKQIFDSCIKWLYDVDEFTALTNGSVLLGDKLIEPGTYEFLKGKLLRCANAEEDYDENTNSNSELPVHISTGESPTITMGKVGSSISIIALTAHLITFCLVPSLRNLPGYNLASLSVALLIGYSFVIIGQIPEVLGMFCVISGVLQQNFFLAAFFCMNVMAFDVWRTLKMATTKLVVDSPNKKKSQFIMYTIYSWGAPLMITVTSVVLDNTESVPLWIKPQFGKKDTCWMTNATAKAYFFSVPAFVLFVVNGVLFVLSALIIRNNTMKSVSDQQKQTARLNLVLYVRLALMMGVTWLISVAATLTNSREVWFLFDLLNPLQGLFVFLLFTCSRKVYNHIRQKVSFRSKVSTSDKQTTCSSSDKRASCATTHDRQSTFYEPDTLTQHSHIIKSTPS</sequence>
<protein>
    <submittedName>
        <fullName evidence="8">G-protein coupled receptor Mth2</fullName>
    </submittedName>
</protein>
<feature type="transmembrane region" description="Helical" evidence="5">
    <location>
        <begin position="251"/>
        <end position="268"/>
    </location>
</feature>
<feature type="chain" id="PRO_5043842522" evidence="6">
    <location>
        <begin position="22"/>
        <end position="497"/>
    </location>
</feature>
<keyword evidence="3 5" id="KW-1133">Transmembrane helix</keyword>
<dbReference type="Pfam" id="PF00002">
    <property type="entry name" value="7tm_2"/>
    <property type="match status" value="1"/>
</dbReference>
<keyword evidence="8" id="KW-0675">Receptor</keyword>
<dbReference type="InterPro" id="IPR053231">
    <property type="entry name" value="GPCR_LN-TM7"/>
</dbReference>
<dbReference type="PROSITE" id="PS50261">
    <property type="entry name" value="G_PROTEIN_RECEP_F2_4"/>
    <property type="match status" value="1"/>
</dbReference>
<evidence type="ECO:0000256" key="5">
    <source>
        <dbReference type="SAM" id="Phobius"/>
    </source>
</evidence>
<organism evidence="8 9">
    <name type="scientific">Caerostris darwini</name>
    <dbReference type="NCBI Taxonomy" id="1538125"/>
    <lineage>
        <taxon>Eukaryota</taxon>
        <taxon>Metazoa</taxon>
        <taxon>Ecdysozoa</taxon>
        <taxon>Arthropoda</taxon>
        <taxon>Chelicerata</taxon>
        <taxon>Arachnida</taxon>
        <taxon>Araneae</taxon>
        <taxon>Araneomorphae</taxon>
        <taxon>Entelegynae</taxon>
        <taxon>Araneoidea</taxon>
        <taxon>Araneidae</taxon>
        <taxon>Caerostris</taxon>
    </lineage>
</organism>
<proteinExistence type="predicted"/>
<feature type="transmembrane region" description="Helical" evidence="5">
    <location>
        <begin position="412"/>
        <end position="433"/>
    </location>
</feature>
<feature type="transmembrane region" description="Helical" evidence="5">
    <location>
        <begin position="289"/>
        <end position="310"/>
    </location>
</feature>
<evidence type="ECO:0000256" key="2">
    <source>
        <dbReference type="ARBA" id="ARBA00022692"/>
    </source>
</evidence>
<dbReference type="InterPro" id="IPR000832">
    <property type="entry name" value="GPCR_2_secretin-like"/>
</dbReference>
<evidence type="ECO:0000256" key="6">
    <source>
        <dbReference type="SAM" id="SignalP"/>
    </source>
</evidence>
<keyword evidence="4 5" id="KW-0472">Membrane</keyword>
<dbReference type="Gene3D" id="1.20.1070.10">
    <property type="entry name" value="Rhodopsin 7-helix transmembrane proteins"/>
    <property type="match status" value="1"/>
</dbReference>
<evidence type="ECO:0000256" key="1">
    <source>
        <dbReference type="ARBA" id="ARBA00004141"/>
    </source>
</evidence>